<dbReference type="FunFam" id="3.40.30.10:FF:000014">
    <property type="entry name" value="Tau class glutathione S-transferase"/>
    <property type="match status" value="1"/>
</dbReference>
<evidence type="ECO:0000256" key="3">
    <source>
        <dbReference type="ARBA" id="ARBA00047960"/>
    </source>
</evidence>
<comment type="catalytic activity">
    <reaction evidence="3">
        <text>RX + glutathione = an S-substituted glutathione + a halide anion + H(+)</text>
        <dbReference type="Rhea" id="RHEA:16437"/>
        <dbReference type="ChEBI" id="CHEBI:15378"/>
        <dbReference type="ChEBI" id="CHEBI:16042"/>
        <dbReference type="ChEBI" id="CHEBI:17792"/>
        <dbReference type="ChEBI" id="CHEBI:57925"/>
        <dbReference type="ChEBI" id="CHEBI:90779"/>
        <dbReference type="EC" id="2.5.1.18"/>
    </reaction>
</comment>
<dbReference type="EC" id="2.5.1.18" evidence="1"/>
<accession>A0A4S4DDR6</accession>
<evidence type="ECO:0000313" key="6">
    <source>
        <dbReference type="EMBL" id="THG00334.1"/>
    </source>
</evidence>
<dbReference type="STRING" id="542762.A0A4S4DDR6"/>
<dbReference type="InterPro" id="IPR004045">
    <property type="entry name" value="Glutathione_S-Trfase_N"/>
</dbReference>
<dbReference type="GO" id="GO:0004364">
    <property type="term" value="F:glutathione transferase activity"/>
    <property type="evidence" value="ECO:0007669"/>
    <property type="project" value="UniProtKB-EC"/>
</dbReference>
<dbReference type="InterPro" id="IPR036249">
    <property type="entry name" value="Thioredoxin-like_sf"/>
</dbReference>
<dbReference type="Proteomes" id="UP000306102">
    <property type="component" value="Unassembled WGS sequence"/>
</dbReference>
<dbReference type="SUPFAM" id="SSF52833">
    <property type="entry name" value="Thioredoxin-like"/>
    <property type="match status" value="1"/>
</dbReference>
<keyword evidence="2" id="KW-0808">Transferase</keyword>
<keyword evidence="7" id="KW-1185">Reference proteome</keyword>
<evidence type="ECO:0000259" key="5">
    <source>
        <dbReference type="PROSITE" id="PS50405"/>
    </source>
</evidence>
<dbReference type="InterPro" id="IPR040079">
    <property type="entry name" value="Glutathione_S-Trfase"/>
</dbReference>
<dbReference type="EMBL" id="SDRB02011711">
    <property type="protein sequence ID" value="THG00334.1"/>
    <property type="molecule type" value="Genomic_DNA"/>
</dbReference>
<feature type="domain" description="GST C-terminal" evidence="5">
    <location>
        <begin position="88"/>
        <end position="210"/>
    </location>
</feature>
<dbReference type="SFLD" id="SFLDG00358">
    <property type="entry name" value="Main_(cytGST)"/>
    <property type="match status" value="1"/>
</dbReference>
<feature type="domain" description="GST N-terminal" evidence="4">
    <location>
        <begin position="3"/>
        <end position="82"/>
    </location>
</feature>
<evidence type="ECO:0000259" key="4">
    <source>
        <dbReference type="PROSITE" id="PS50404"/>
    </source>
</evidence>
<proteinExistence type="predicted"/>
<dbReference type="Gene3D" id="1.20.1050.10">
    <property type="match status" value="1"/>
</dbReference>
<dbReference type="PROSITE" id="PS50405">
    <property type="entry name" value="GST_CTER"/>
    <property type="match status" value="1"/>
</dbReference>
<dbReference type="CDD" id="cd03058">
    <property type="entry name" value="GST_N_Tau"/>
    <property type="match status" value="1"/>
</dbReference>
<dbReference type="AlphaFoldDB" id="A0A4S4DDR6"/>
<dbReference type="FunFam" id="1.20.1050.10:FF:000018">
    <property type="entry name" value="Glutathione S-transferase U20"/>
    <property type="match status" value="1"/>
</dbReference>
<dbReference type="SFLD" id="SFLDS00019">
    <property type="entry name" value="Glutathione_Transferase_(cytos"/>
    <property type="match status" value="1"/>
</dbReference>
<organism evidence="6 7">
    <name type="scientific">Camellia sinensis var. sinensis</name>
    <name type="common">China tea</name>
    <dbReference type="NCBI Taxonomy" id="542762"/>
    <lineage>
        <taxon>Eukaryota</taxon>
        <taxon>Viridiplantae</taxon>
        <taxon>Streptophyta</taxon>
        <taxon>Embryophyta</taxon>
        <taxon>Tracheophyta</taxon>
        <taxon>Spermatophyta</taxon>
        <taxon>Magnoliopsida</taxon>
        <taxon>eudicotyledons</taxon>
        <taxon>Gunneridae</taxon>
        <taxon>Pentapetalae</taxon>
        <taxon>asterids</taxon>
        <taxon>Ericales</taxon>
        <taxon>Theaceae</taxon>
        <taxon>Camellia</taxon>
    </lineage>
</organism>
<dbReference type="PROSITE" id="PS50404">
    <property type="entry name" value="GST_NTER"/>
    <property type="match status" value="1"/>
</dbReference>
<dbReference type="InterPro" id="IPR036282">
    <property type="entry name" value="Glutathione-S-Trfase_C_sf"/>
</dbReference>
<dbReference type="Gene3D" id="3.40.30.10">
    <property type="entry name" value="Glutaredoxin"/>
    <property type="match status" value="1"/>
</dbReference>
<dbReference type="InterPro" id="IPR010987">
    <property type="entry name" value="Glutathione-S-Trfase_C-like"/>
</dbReference>
<dbReference type="InterPro" id="IPR045073">
    <property type="entry name" value="Omega/Tau-like"/>
</dbReference>
<dbReference type="GO" id="GO:0005737">
    <property type="term" value="C:cytoplasm"/>
    <property type="evidence" value="ECO:0007669"/>
    <property type="project" value="TreeGrafter"/>
</dbReference>
<dbReference type="Pfam" id="PF02798">
    <property type="entry name" value="GST_N"/>
    <property type="match status" value="1"/>
</dbReference>
<dbReference type="SFLD" id="SFLDG01152">
    <property type="entry name" value="Main.3:_Omega-_and_Tau-like"/>
    <property type="match status" value="1"/>
</dbReference>
<sequence length="265" mass="29698">MADEVILLDFWVSPFAARVKIALAEKGVDYESREEDLSNKSTLFLKMNPVHKQVPVLIHNGKPVCESLIIVQYIDEVWNHKSPLLPCDPHQRAQARFWADFVDKKIYSGGKLMWSSTGEAQEAAKNDLIGCLKLLEGELGDKPYFGGDTFGFVDVALIPFYNFFYTTEQLGDFRTVAECPKLVAWGHRCMERECVSKSLPDHHKLSDYFLGFKKNLEANAGMQLMFSTGEAQETAKNDLIGVATSTLWQSALHLLLGFIGVKASS</sequence>
<dbReference type="GO" id="GO:0006749">
    <property type="term" value="P:glutathione metabolic process"/>
    <property type="evidence" value="ECO:0007669"/>
    <property type="project" value="InterPro"/>
</dbReference>
<protein>
    <recommendedName>
        <fullName evidence="1">glutathione transferase</fullName>
        <ecNumber evidence="1">2.5.1.18</ecNumber>
    </recommendedName>
</protein>
<evidence type="ECO:0000313" key="7">
    <source>
        <dbReference type="Proteomes" id="UP000306102"/>
    </source>
</evidence>
<reference evidence="6 7" key="1">
    <citation type="journal article" date="2018" name="Proc. Natl. Acad. Sci. U.S.A.">
        <title>Draft genome sequence of Camellia sinensis var. sinensis provides insights into the evolution of the tea genome and tea quality.</title>
        <authorList>
            <person name="Wei C."/>
            <person name="Yang H."/>
            <person name="Wang S."/>
            <person name="Zhao J."/>
            <person name="Liu C."/>
            <person name="Gao L."/>
            <person name="Xia E."/>
            <person name="Lu Y."/>
            <person name="Tai Y."/>
            <person name="She G."/>
            <person name="Sun J."/>
            <person name="Cao H."/>
            <person name="Tong W."/>
            <person name="Gao Q."/>
            <person name="Li Y."/>
            <person name="Deng W."/>
            <person name="Jiang X."/>
            <person name="Wang W."/>
            <person name="Chen Q."/>
            <person name="Zhang S."/>
            <person name="Li H."/>
            <person name="Wu J."/>
            <person name="Wang P."/>
            <person name="Li P."/>
            <person name="Shi C."/>
            <person name="Zheng F."/>
            <person name="Jian J."/>
            <person name="Huang B."/>
            <person name="Shan D."/>
            <person name="Shi M."/>
            <person name="Fang C."/>
            <person name="Yue Y."/>
            <person name="Li F."/>
            <person name="Li D."/>
            <person name="Wei S."/>
            <person name="Han B."/>
            <person name="Jiang C."/>
            <person name="Yin Y."/>
            <person name="Xia T."/>
            <person name="Zhang Z."/>
            <person name="Bennetzen J.L."/>
            <person name="Zhao S."/>
            <person name="Wan X."/>
        </authorList>
    </citation>
    <scope>NUCLEOTIDE SEQUENCE [LARGE SCALE GENOMIC DNA]</scope>
    <source>
        <strain evidence="7">cv. Shuchazao</strain>
        <tissue evidence="6">Leaf</tissue>
    </source>
</reference>
<comment type="caution">
    <text evidence="6">The sequence shown here is derived from an EMBL/GenBank/DDBJ whole genome shotgun (WGS) entry which is preliminary data.</text>
</comment>
<name>A0A4S4DDR6_CAMSN</name>
<dbReference type="CDD" id="cd03185">
    <property type="entry name" value="GST_C_Tau"/>
    <property type="match status" value="1"/>
</dbReference>
<evidence type="ECO:0000256" key="1">
    <source>
        <dbReference type="ARBA" id="ARBA00012452"/>
    </source>
</evidence>
<dbReference type="PANTHER" id="PTHR11260">
    <property type="entry name" value="GLUTATHIONE S-TRANSFERASE, GST, SUPERFAMILY, GST DOMAIN CONTAINING"/>
    <property type="match status" value="1"/>
</dbReference>
<dbReference type="SUPFAM" id="SSF47616">
    <property type="entry name" value="GST C-terminal domain-like"/>
    <property type="match status" value="1"/>
</dbReference>
<dbReference type="PANTHER" id="PTHR11260:SF769">
    <property type="entry name" value="GLUTATHIONE TRANSFERASE"/>
    <property type="match status" value="1"/>
</dbReference>
<evidence type="ECO:0000256" key="2">
    <source>
        <dbReference type="ARBA" id="ARBA00022679"/>
    </source>
</evidence>
<dbReference type="Pfam" id="PF13410">
    <property type="entry name" value="GST_C_2"/>
    <property type="match status" value="1"/>
</dbReference>
<dbReference type="InterPro" id="IPR045074">
    <property type="entry name" value="GST_C_Tau"/>
</dbReference>
<gene>
    <name evidence="6" type="ORF">TEA_030058</name>
</gene>